<evidence type="ECO:0000313" key="3">
    <source>
        <dbReference type="Proteomes" id="UP001356427"/>
    </source>
</evidence>
<evidence type="ECO:0000256" key="1">
    <source>
        <dbReference type="SAM" id="MobiDB-lite"/>
    </source>
</evidence>
<evidence type="ECO:0000313" key="2">
    <source>
        <dbReference type="EMBL" id="KAK6327866.1"/>
    </source>
</evidence>
<protein>
    <submittedName>
        <fullName evidence="2">Uncharacterized protein</fullName>
    </submittedName>
</protein>
<accession>A0AAN8MIU3</accession>
<organism evidence="2 3">
    <name type="scientific">Coregonus suidteri</name>
    <dbReference type="NCBI Taxonomy" id="861788"/>
    <lineage>
        <taxon>Eukaryota</taxon>
        <taxon>Metazoa</taxon>
        <taxon>Chordata</taxon>
        <taxon>Craniata</taxon>
        <taxon>Vertebrata</taxon>
        <taxon>Euteleostomi</taxon>
        <taxon>Actinopterygii</taxon>
        <taxon>Neopterygii</taxon>
        <taxon>Teleostei</taxon>
        <taxon>Protacanthopterygii</taxon>
        <taxon>Salmoniformes</taxon>
        <taxon>Salmonidae</taxon>
        <taxon>Coregoninae</taxon>
        <taxon>Coregonus</taxon>
    </lineage>
</organism>
<dbReference type="Proteomes" id="UP001356427">
    <property type="component" value="Unassembled WGS sequence"/>
</dbReference>
<dbReference type="AlphaFoldDB" id="A0AAN8MIU3"/>
<reference evidence="2 3" key="1">
    <citation type="submission" date="2021-04" db="EMBL/GenBank/DDBJ databases">
        <authorList>
            <person name="De Guttry C."/>
            <person name="Zahm M."/>
            <person name="Klopp C."/>
            <person name="Cabau C."/>
            <person name="Louis A."/>
            <person name="Berthelot C."/>
            <person name="Parey E."/>
            <person name="Roest Crollius H."/>
            <person name="Montfort J."/>
            <person name="Robinson-Rechavi M."/>
            <person name="Bucao C."/>
            <person name="Bouchez O."/>
            <person name="Gislard M."/>
            <person name="Lluch J."/>
            <person name="Milhes M."/>
            <person name="Lampietro C."/>
            <person name="Lopez Roques C."/>
            <person name="Donnadieu C."/>
            <person name="Braasch I."/>
            <person name="Desvignes T."/>
            <person name="Postlethwait J."/>
            <person name="Bobe J."/>
            <person name="Wedekind C."/>
            <person name="Guiguen Y."/>
        </authorList>
    </citation>
    <scope>NUCLEOTIDE SEQUENCE [LARGE SCALE GENOMIC DNA]</scope>
    <source>
        <strain evidence="2">Cs_M1</strain>
        <tissue evidence="2">Blood</tissue>
    </source>
</reference>
<feature type="compositionally biased region" description="Polar residues" evidence="1">
    <location>
        <begin position="233"/>
        <end position="249"/>
    </location>
</feature>
<feature type="region of interest" description="Disordered" evidence="1">
    <location>
        <begin position="226"/>
        <end position="255"/>
    </location>
</feature>
<sequence length="255" mass="28817">MKVGSGEGDGEPTQPASKDPAPEWVRMLMEQINDGLQDDLWQLSNQLEKRCDQMERMDRKIDIVQRSRESAPPNLSCHGAVAGPSQWDSTKHIILRCSPSLCSRTTSLTSMPTAQYLARKYYWDSGEKVDRLHKCLRGSAIHFVCSLPEYIREDNDSLVAHLQTRFGQREPPTTTRRKLGELKQGMETSAEFTKEEQFESKFDSVLEEVKQMRVELKALHNLLHPTRAKEHVQQGSPATCPPSLTTPKNSGAVRA</sequence>
<dbReference type="EMBL" id="JAGTTL010000002">
    <property type="protein sequence ID" value="KAK6327866.1"/>
    <property type="molecule type" value="Genomic_DNA"/>
</dbReference>
<comment type="caution">
    <text evidence="2">The sequence shown here is derived from an EMBL/GenBank/DDBJ whole genome shotgun (WGS) entry which is preliminary data.</text>
</comment>
<proteinExistence type="predicted"/>
<keyword evidence="3" id="KW-1185">Reference proteome</keyword>
<feature type="region of interest" description="Disordered" evidence="1">
    <location>
        <begin position="1"/>
        <end position="22"/>
    </location>
</feature>
<gene>
    <name evidence="2" type="ORF">J4Q44_G00035120</name>
</gene>
<name>A0AAN8MIU3_9TELE</name>